<dbReference type="JaponicusDB" id="SJAG_01146">
    <property type="gene designation" value="set9"/>
</dbReference>
<feature type="domain" description="SET" evidence="9">
    <location>
        <begin position="108"/>
        <end position="221"/>
    </location>
</feature>
<dbReference type="GeneID" id="7047402"/>
<proteinExistence type="predicted"/>
<dbReference type="InterPro" id="IPR046341">
    <property type="entry name" value="SET_dom_sf"/>
</dbReference>
<evidence type="ECO:0000256" key="5">
    <source>
        <dbReference type="ARBA" id="ARBA00022679"/>
    </source>
</evidence>
<evidence type="ECO:0000313" key="12">
    <source>
        <dbReference type="Proteomes" id="UP000001744"/>
    </source>
</evidence>
<dbReference type="STRING" id="402676.B6JZV6"/>
<reference evidence="10 12" key="1">
    <citation type="journal article" date="2011" name="Science">
        <title>Comparative functional genomics of the fission yeasts.</title>
        <authorList>
            <person name="Rhind N."/>
            <person name="Chen Z."/>
            <person name="Yassour M."/>
            <person name="Thompson D.A."/>
            <person name="Haas B.J."/>
            <person name="Habib N."/>
            <person name="Wapinski I."/>
            <person name="Roy S."/>
            <person name="Lin M.F."/>
            <person name="Heiman D.I."/>
            <person name="Young S.K."/>
            <person name="Furuya K."/>
            <person name="Guo Y."/>
            <person name="Pidoux A."/>
            <person name="Chen H.M."/>
            <person name="Robbertse B."/>
            <person name="Goldberg J.M."/>
            <person name="Aoki K."/>
            <person name="Bayne E.H."/>
            <person name="Berlin A.M."/>
            <person name="Desjardins C.A."/>
            <person name="Dobbs E."/>
            <person name="Dukaj L."/>
            <person name="Fan L."/>
            <person name="FitzGerald M.G."/>
            <person name="French C."/>
            <person name="Gujja S."/>
            <person name="Hansen K."/>
            <person name="Keifenheim D."/>
            <person name="Levin J.Z."/>
            <person name="Mosher R.A."/>
            <person name="Mueller C.A."/>
            <person name="Pfiffner J."/>
            <person name="Priest M."/>
            <person name="Russ C."/>
            <person name="Smialowska A."/>
            <person name="Swoboda P."/>
            <person name="Sykes S.M."/>
            <person name="Vaughn M."/>
            <person name="Vengrova S."/>
            <person name="Yoder R."/>
            <person name="Zeng Q."/>
            <person name="Allshire R."/>
            <person name="Baulcombe D."/>
            <person name="Birren B.W."/>
            <person name="Brown W."/>
            <person name="Ekwall K."/>
            <person name="Kellis M."/>
            <person name="Leatherwood J."/>
            <person name="Levin H."/>
            <person name="Margalit H."/>
            <person name="Martienssen R."/>
            <person name="Nieduszynski C.A."/>
            <person name="Spatafora J.W."/>
            <person name="Friedman N."/>
            <person name="Dalgaard J.Z."/>
            <person name="Baumann P."/>
            <person name="Niki H."/>
            <person name="Regev A."/>
            <person name="Nusbaum C."/>
        </authorList>
    </citation>
    <scope>NUCLEOTIDE SEQUENCE [LARGE SCALE GENOMIC DNA]</scope>
    <source>
        <strain evidence="12">yFS275 / FY16936</strain>
    </source>
</reference>
<evidence type="ECO:0000256" key="3">
    <source>
        <dbReference type="ARBA" id="ARBA00022454"/>
    </source>
</evidence>
<dbReference type="PROSITE" id="PS50280">
    <property type="entry name" value="SET"/>
    <property type="match status" value="1"/>
</dbReference>
<evidence type="ECO:0000313" key="11">
    <source>
        <dbReference type="JaponicusDB" id="SJAG_01146"/>
    </source>
</evidence>
<dbReference type="Pfam" id="PF00856">
    <property type="entry name" value="SET"/>
    <property type="match status" value="1"/>
</dbReference>
<dbReference type="CDD" id="cd10524">
    <property type="entry name" value="SET_Suv4-20-like"/>
    <property type="match status" value="1"/>
</dbReference>
<keyword evidence="12" id="KW-1185">Reference proteome</keyword>
<dbReference type="GO" id="GO:0007095">
    <property type="term" value="P:mitotic G2 DNA damage checkpoint signaling"/>
    <property type="evidence" value="ECO:0007669"/>
    <property type="project" value="EnsemblFungi"/>
</dbReference>
<dbReference type="HOGENOM" id="CLU_013724_0_0_1"/>
<dbReference type="RefSeq" id="XP_002172399.2">
    <property type="nucleotide sequence ID" value="XM_002172363.2"/>
</dbReference>
<dbReference type="GO" id="GO:0032259">
    <property type="term" value="P:methylation"/>
    <property type="evidence" value="ECO:0007669"/>
    <property type="project" value="UniProtKB-KW"/>
</dbReference>
<keyword evidence="4 10" id="KW-0489">Methyltransferase</keyword>
<evidence type="ECO:0000256" key="1">
    <source>
        <dbReference type="ARBA" id="ARBA00004123"/>
    </source>
</evidence>
<dbReference type="eggNOG" id="KOG2589">
    <property type="taxonomic scope" value="Eukaryota"/>
</dbReference>
<dbReference type="PANTHER" id="PTHR12977">
    <property type="entry name" value="SUPPRESSOR OF VARIEGATION 4-20-RELATED"/>
    <property type="match status" value="1"/>
</dbReference>
<dbReference type="OMA" id="KFEICST"/>
<evidence type="ECO:0000256" key="2">
    <source>
        <dbReference type="ARBA" id="ARBA00004286"/>
    </source>
</evidence>
<comment type="subcellular location">
    <subcellularLocation>
        <location evidence="2">Chromosome</location>
    </subcellularLocation>
    <subcellularLocation>
        <location evidence="1">Nucleus</location>
    </subcellularLocation>
</comment>
<dbReference type="Gene3D" id="1.10.10.1700">
    <property type="entry name" value="Histone-lysine N-methyltransferase"/>
    <property type="match status" value="1"/>
</dbReference>
<evidence type="ECO:0000256" key="6">
    <source>
        <dbReference type="ARBA" id="ARBA00022691"/>
    </source>
</evidence>
<dbReference type="Gene3D" id="2.170.270.10">
    <property type="entry name" value="SET domain"/>
    <property type="match status" value="1"/>
</dbReference>
<keyword evidence="7" id="KW-0156">Chromatin regulator</keyword>
<dbReference type="OrthoDB" id="6627536at2759"/>
<keyword evidence="8" id="KW-0539">Nucleus</keyword>
<dbReference type="GO" id="GO:0042799">
    <property type="term" value="F:histone H4K20 methyltransferase activity"/>
    <property type="evidence" value="ECO:0000318"/>
    <property type="project" value="GO_Central"/>
</dbReference>
<dbReference type="InterPro" id="IPR001214">
    <property type="entry name" value="SET_dom"/>
</dbReference>
<keyword evidence="6" id="KW-0949">S-adenosyl-L-methionine</keyword>
<dbReference type="VEuPathDB" id="FungiDB:SJAG_01146"/>
<name>B6JZV6_SCHJY</name>
<evidence type="ECO:0000259" key="9">
    <source>
        <dbReference type="PROSITE" id="PS50280"/>
    </source>
</evidence>
<dbReference type="GO" id="GO:0031491">
    <property type="term" value="F:nucleosome binding"/>
    <property type="evidence" value="ECO:0007669"/>
    <property type="project" value="EnsemblFungi"/>
</dbReference>
<dbReference type="GO" id="GO:0005634">
    <property type="term" value="C:nucleus"/>
    <property type="evidence" value="ECO:0000318"/>
    <property type="project" value="GO_Central"/>
</dbReference>
<gene>
    <name evidence="11" type="primary">set9</name>
    <name evidence="10" type="ORF">SJAG_01146</name>
</gene>
<keyword evidence="3" id="KW-0158">Chromosome</keyword>
<dbReference type="InterPro" id="IPR041938">
    <property type="entry name" value="Hist-Lys_N-MTase_N"/>
</dbReference>
<dbReference type="InterPro" id="IPR039977">
    <property type="entry name" value="Suv4-20/Set9"/>
</dbReference>
<evidence type="ECO:0000313" key="10">
    <source>
        <dbReference type="EMBL" id="EEB06106.2"/>
    </source>
</evidence>
<dbReference type="GO" id="GO:0005694">
    <property type="term" value="C:chromosome"/>
    <property type="evidence" value="ECO:0007669"/>
    <property type="project" value="UniProtKB-SubCell"/>
</dbReference>
<dbReference type="Proteomes" id="UP000001744">
    <property type="component" value="Unassembled WGS sequence"/>
</dbReference>
<sequence>MRIPETRLEAFSLFDDMCTDNLIDGVYYWTRIHKMRRRLGRPRRQQWLGDVIELIQNHIINKFDLDAAVEAFFSIPRIKKVYDYLDDSLAQEFVRHAKLYLLLYAVNCEFEIASTDRFIGSKKSEASAISIKDLDAGYELHDLCGTIIKLTPAEEKRLGDDKDFSVLHSSRLRSMCLFLGPARFVNHDCDANCMFRISGRKVWLQTVRPVRAGEELTTYYSSRYFGPNNRDCLCESCERKGIGGYVKLFLGDSIVINNLDFLVSQTTYSNPVAENTGNEALVKEEELSTTPVSLSASSSTYAESNVALESTKCEEEDVQNMYFPCLPNVQPLFNDTENASNCTANQPLEWDSGGELSEAKGSDLDEELELFIPLHKKRIWAHERQNYLSTLLKTTTHSILAYIMRDRVAQLRQRQDMCEYICRTCQHSYFSKPLRPKAKRECPKCYRNRCLYGYDWPIRYIEIDSSVETDESTGSEFECSAQTLPRKRRKRFKRKAKNNVSYAELS</sequence>
<dbReference type="SUPFAM" id="SSF82199">
    <property type="entry name" value="SET domain"/>
    <property type="match status" value="1"/>
</dbReference>
<evidence type="ECO:0000256" key="8">
    <source>
        <dbReference type="ARBA" id="ARBA00023242"/>
    </source>
</evidence>
<dbReference type="EMBL" id="KE651168">
    <property type="protein sequence ID" value="EEB06106.2"/>
    <property type="molecule type" value="Genomic_DNA"/>
</dbReference>
<accession>B6JZV6</accession>
<dbReference type="GO" id="GO:0042393">
    <property type="term" value="F:histone binding"/>
    <property type="evidence" value="ECO:0007669"/>
    <property type="project" value="EnsemblFungi"/>
</dbReference>
<evidence type="ECO:0000256" key="4">
    <source>
        <dbReference type="ARBA" id="ARBA00022603"/>
    </source>
</evidence>
<dbReference type="AlphaFoldDB" id="B6JZV6"/>
<organism evidence="10 12">
    <name type="scientific">Schizosaccharomyces japonicus (strain yFS275 / FY16936)</name>
    <name type="common">Fission yeast</name>
    <dbReference type="NCBI Taxonomy" id="402676"/>
    <lineage>
        <taxon>Eukaryota</taxon>
        <taxon>Fungi</taxon>
        <taxon>Dikarya</taxon>
        <taxon>Ascomycota</taxon>
        <taxon>Taphrinomycotina</taxon>
        <taxon>Schizosaccharomycetes</taxon>
        <taxon>Schizosaccharomycetales</taxon>
        <taxon>Schizosaccharomycetaceae</taxon>
        <taxon>Schizosaccharomyces</taxon>
    </lineage>
</organism>
<keyword evidence="5" id="KW-0808">Transferase</keyword>
<dbReference type="PANTHER" id="PTHR12977:SF4">
    <property type="entry name" value="HISTONE-LYSINE N-METHYLTRANSFERASE KMT5B"/>
    <property type="match status" value="1"/>
</dbReference>
<protein>
    <submittedName>
        <fullName evidence="10">Histone lysine methyltransferase Set9</fullName>
    </submittedName>
</protein>
<evidence type="ECO:0000256" key="7">
    <source>
        <dbReference type="ARBA" id="ARBA00022853"/>
    </source>
</evidence>